<dbReference type="InterPro" id="IPR009045">
    <property type="entry name" value="Zn_M74/Hedgehog-like"/>
</dbReference>
<protein>
    <recommendedName>
        <fullName evidence="6">Peptidase M15B domain-containing protein</fullName>
    </recommendedName>
</protein>
<feature type="domain" description="D-alanyl-D-alanine carboxypeptidase-like core" evidence="2">
    <location>
        <begin position="688"/>
        <end position="774"/>
    </location>
</feature>
<comment type="caution">
    <text evidence="4">The sequence shown here is derived from an EMBL/GenBank/DDBJ whole genome shotgun (WGS) entry which is preliminary data.</text>
</comment>
<accession>A0A2W5KW34</accession>
<dbReference type="Proteomes" id="UP000249577">
    <property type="component" value="Unassembled WGS sequence"/>
</dbReference>
<dbReference type="InterPro" id="IPR009628">
    <property type="entry name" value="Phage_tape_measure_N"/>
</dbReference>
<feature type="domain" description="Bacteriophage tail tape measure N-terminal" evidence="3">
    <location>
        <begin position="105"/>
        <end position="213"/>
    </location>
</feature>
<proteinExistence type="predicted"/>
<gene>
    <name evidence="4" type="ORF">DI565_00695</name>
</gene>
<sequence length="953" mass="100651">MVSISEFREYEIRYKTTGVDEATGRLRTLAGAEDAVAAGQEKVERSTASLERAMARLVTSIDVAAKKDVELTRHVGTLNDALAKGVITTNYHSRALALVNERFGTVGKGARLAGHEISQMGAQFSDIAVQLAGGQSPFLVMMQQGSQLSGQLGDRGLKGAVAALGSGLMSFVTNPLNLAVVGFGLAASGAGLLFQKLGSGESDVEKLTAALTEHERMVREIGAGYDAAGQKLQAYLSITPSLQQADATANLSVLQAGWRASGETAVSGLFTGPAADSPGSMPEVAHQYRLAAEAVEAFRASVREGRPDFLTLRQTVAEAYNRNPQSSVYRKLYEDVAAVTAEGAKLQSALPSAEKIARDPTVLLREQRDATAAGFVNTYRDEQAREREREAQKTTAAAEALRTYVDTLRLEYQQAQMSDVERQISIALHQAKASAASAEGQEIRRLTIALFEHKAAQEAEKKAQEEAKRARDEATRALERQQKAIQNVAFQMGRDRAGVFGSPIDVSVMNAQHQAGVDPASAYGRRIDDTMRLTDSLRQMKDMSKDAWDTFYDGLERGDGFSASAKGAGRNLLANMGKRASDGLFNQAWSGFGSLTGLDKIPGFGGLLGGRPDGSAANPFHVVMGGGGVGTLMGSAGSNLLNQQFGASSPTSSVVAAGNAALRLPRSGGANVDGFNPVFAGRLYQFLADAPGGGISIYSGYRSPERQAALWSAALAKYGSPEAARKWVAPPGRSMHNFGEAADLRYASPEARSWAHDNAGSYGLRFPMGNEPWHVEPIGGRRMGGTLTPGADAFARLQQQQNEALQKSTAQVGQFTSGLDTSTQGLGTFGQGLGQLGSAIGGGGGGQGGAGLLGGLFSLFGGFFDEGGSLGSNQWGIAGERGPEIIKGPASIVGRRDTAAMMGGGVSYRGGDVIVQGNVTKDTMPALEAAMKRNNRAMAEQQRRDRENAWRFE</sequence>
<dbReference type="Gene3D" id="3.30.1380.10">
    <property type="match status" value="1"/>
</dbReference>
<name>A0A2W5KW34_ANCNO</name>
<dbReference type="Pfam" id="PF02557">
    <property type="entry name" value="VanY"/>
    <property type="match status" value="1"/>
</dbReference>
<evidence type="ECO:0000313" key="5">
    <source>
        <dbReference type="Proteomes" id="UP000249577"/>
    </source>
</evidence>
<dbReference type="CDD" id="cd14814">
    <property type="entry name" value="Peptidase_M15"/>
    <property type="match status" value="1"/>
</dbReference>
<evidence type="ECO:0000256" key="1">
    <source>
        <dbReference type="SAM" id="Coils"/>
    </source>
</evidence>
<dbReference type="InterPro" id="IPR003709">
    <property type="entry name" value="VanY-like_core_dom"/>
</dbReference>
<dbReference type="Pfam" id="PF06791">
    <property type="entry name" value="TMP_2"/>
    <property type="match status" value="1"/>
</dbReference>
<reference evidence="4 5" key="1">
    <citation type="submission" date="2017-08" db="EMBL/GenBank/DDBJ databases">
        <title>Infants hospitalized years apart are colonized by the same room-sourced microbial strains.</title>
        <authorList>
            <person name="Brooks B."/>
            <person name="Olm M.R."/>
            <person name="Firek B.A."/>
            <person name="Baker R."/>
            <person name="Thomas B.C."/>
            <person name="Morowitz M.J."/>
            <person name="Banfield J.F."/>
        </authorList>
    </citation>
    <scope>NUCLEOTIDE SEQUENCE [LARGE SCALE GENOMIC DNA]</scope>
    <source>
        <strain evidence="4">S2_005_003_R2_43</strain>
    </source>
</reference>
<evidence type="ECO:0008006" key="6">
    <source>
        <dbReference type="Google" id="ProtNLM"/>
    </source>
</evidence>
<feature type="coiled-coil region" evidence="1">
    <location>
        <begin position="453"/>
        <end position="487"/>
    </location>
</feature>
<keyword evidence="1" id="KW-0175">Coiled coil</keyword>
<dbReference type="GO" id="GO:0006508">
    <property type="term" value="P:proteolysis"/>
    <property type="evidence" value="ECO:0007669"/>
    <property type="project" value="InterPro"/>
</dbReference>
<evidence type="ECO:0000259" key="3">
    <source>
        <dbReference type="Pfam" id="PF06791"/>
    </source>
</evidence>
<dbReference type="AlphaFoldDB" id="A0A2W5KW34"/>
<evidence type="ECO:0000313" key="4">
    <source>
        <dbReference type="EMBL" id="PZQ18955.1"/>
    </source>
</evidence>
<dbReference type="GO" id="GO:0008233">
    <property type="term" value="F:peptidase activity"/>
    <property type="evidence" value="ECO:0007669"/>
    <property type="project" value="InterPro"/>
</dbReference>
<dbReference type="SUPFAM" id="SSF55166">
    <property type="entry name" value="Hedgehog/DD-peptidase"/>
    <property type="match status" value="1"/>
</dbReference>
<evidence type="ECO:0000259" key="2">
    <source>
        <dbReference type="Pfam" id="PF02557"/>
    </source>
</evidence>
<dbReference type="EMBL" id="QFPN01000001">
    <property type="protein sequence ID" value="PZQ18955.1"/>
    <property type="molecule type" value="Genomic_DNA"/>
</dbReference>
<organism evidence="4 5">
    <name type="scientific">Ancylobacter novellus</name>
    <name type="common">Thiobacillus novellus</name>
    <dbReference type="NCBI Taxonomy" id="921"/>
    <lineage>
        <taxon>Bacteria</taxon>
        <taxon>Pseudomonadati</taxon>
        <taxon>Pseudomonadota</taxon>
        <taxon>Alphaproteobacteria</taxon>
        <taxon>Hyphomicrobiales</taxon>
        <taxon>Xanthobacteraceae</taxon>
        <taxon>Ancylobacter</taxon>
    </lineage>
</organism>